<dbReference type="CDD" id="cd06268">
    <property type="entry name" value="PBP1_ABC_transporter_LIVBP-like"/>
    <property type="match status" value="1"/>
</dbReference>
<feature type="signal peptide" evidence="6">
    <location>
        <begin position="1"/>
        <end position="18"/>
    </location>
</feature>
<dbReference type="Gene3D" id="3.40.50.2300">
    <property type="match status" value="2"/>
</dbReference>
<dbReference type="PANTHER" id="PTHR30483:SF6">
    <property type="entry name" value="PERIPLASMIC BINDING PROTEIN OF ABC TRANSPORTER FOR NATURAL AMINO ACIDS"/>
    <property type="match status" value="1"/>
</dbReference>
<dbReference type="Pfam" id="PF01094">
    <property type="entry name" value="ANF_receptor"/>
    <property type="match status" value="1"/>
</dbReference>
<evidence type="ECO:0000259" key="7">
    <source>
        <dbReference type="Pfam" id="PF01094"/>
    </source>
</evidence>
<keyword evidence="4 5" id="KW-0472">Membrane</keyword>
<feature type="domain" description="Receptor ligand binding region" evidence="7">
    <location>
        <begin position="97"/>
        <end position="293"/>
    </location>
</feature>
<keyword evidence="2 5" id="KW-0812">Transmembrane</keyword>
<keyword evidence="3 5" id="KW-1133">Transmembrane helix</keyword>
<evidence type="ECO:0000313" key="9">
    <source>
        <dbReference type="Proteomes" id="UP000007879"/>
    </source>
</evidence>
<dbReference type="InterPro" id="IPR051010">
    <property type="entry name" value="BCAA_transport"/>
</dbReference>
<gene>
    <name evidence="8" type="primary">100636543</name>
</gene>
<dbReference type="SUPFAM" id="SSF53822">
    <property type="entry name" value="Periplasmic binding protein-like I"/>
    <property type="match status" value="1"/>
</dbReference>
<evidence type="ECO:0000256" key="6">
    <source>
        <dbReference type="SAM" id="SignalP"/>
    </source>
</evidence>
<dbReference type="InterPro" id="IPR028082">
    <property type="entry name" value="Peripla_BP_I"/>
</dbReference>
<evidence type="ECO:0000256" key="2">
    <source>
        <dbReference type="ARBA" id="ARBA00022692"/>
    </source>
</evidence>
<sequence>MKYLALLLLLTALAYVTSDDLEGDFEEEEQPMEEHWGTENEEVSDEYIGDSAVSTIAALVPLSGHSSDIGRIVLSSFRKSYIDLRRSCKGSCRVPRVKIRNTRSNPRLAVKIFRQLYRRGIRVFIGLVTSPEAEAVARYASKRARRAVLFSPTSTATSLCKYKQLYRLSMDDRGYAEVLFDLAFDAKMKNAKEFPIQMVLRSDSHGRELFNVVRKRFQDEDGFKVLNPIYYNGNALARPHLNQLVNRLNGSLADQERSMIIFSGSGEVEGIIQTAAKNPNLLRHLWLLSDSLTLSKIEIPRNVDVFGLSFAGHYDSDVNTKKEENGLRRYLCRKRLPLTKHALLAYDTMVLAHNYLRKRCLTLFQNYKTLTGDIKFSSCNERLSGSYAFAIAPMAKKIDNLLIKVIMNKWIIRSYYNIKQNERVMLESHYKELSEEEKTEADLQSSRKKSVTATDPPVIEIKKKELLKGLVEIGDTQCTQSAQLAITSIEELDSTCSKTKLTYKVTEMPEVIIVSDQLGFIMEATCTSANRTYTLTRLCPSSKSPGTELVCTERVSSRAIDGKVEEENACTGTKVGTVVCYTGATGCWVSTFFTFGLSAPACSAATAGCGALSAGSYLACNKPKKKKKGKFVCTELFRQGYLSSDIMLADMSFAEHYSKDYPITRKGYDIIGPALATIMSSSKGMTDAVRSFAVPWAEQMAYEEGYLETGNERGVLVMNIGSIICAAVGGLYIYSYYILGGILMLVSAALARRINFKPLVPLPKKNN</sequence>
<dbReference type="OMA" id="NIGSIIC"/>
<dbReference type="InterPro" id="IPR001828">
    <property type="entry name" value="ANF_lig-bd_rcpt"/>
</dbReference>
<name>A0A1X7UCI0_AMPQE</name>
<keyword evidence="6" id="KW-0732">Signal</keyword>
<evidence type="ECO:0000256" key="5">
    <source>
        <dbReference type="SAM" id="Phobius"/>
    </source>
</evidence>
<dbReference type="EnsemblMetazoa" id="Aqu2.1.25200_001">
    <property type="protein sequence ID" value="Aqu2.1.25200_001"/>
    <property type="gene ID" value="Aqu2.1.25200"/>
</dbReference>
<dbReference type="AlphaFoldDB" id="A0A1X7UCI0"/>
<dbReference type="Proteomes" id="UP000007879">
    <property type="component" value="Unassembled WGS sequence"/>
</dbReference>
<protein>
    <recommendedName>
        <fullName evidence="7">Receptor ligand binding region domain-containing protein</fullName>
    </recommendedName>
</protein>
<keyword evidence="9" id="KW-1185">Reference proteome</keyword>
<dbReference type="InParanoid" id="A0A1X7UCI0"/>
<proteinExistence type="predicted"/>
<evidence type="ECO:0000256" key="4">
    <source>
        <dbReference type="ARBA" id="ARBA00023136"/>
    </source>
</evidence>
<evidence type="ECO:0000256" key="3">
    <source>
        <dbReference type="ARBA" id="ARBA00022989"/>
    </source>
</evidence>
<reference evidence="9" key="1">
    <citation type="journal article" date="2010" name="Nature">
        <title>The Amphimedon queenslandica genome and the evolution of animal complexity.</title>
        <authorList>
            <person name="Srivastava M."/>
            <person name="Simakov O."/>
            <person name="Chapman J."/>
            <person name="Fahey B."/>
            <person name="Gauthier M.E."/>
            <person name="Mitros T."/>
            <person name="Richards G.S."/>
            <person name="Conaco C."/>
            <person name="Dacre M."/>
            <person name="Hellsten U."/>
            <person name="Larroux C."/>
            <person name="Putnam N.H."/>
            <person name="Stanke M."/>
            <person name="Adamska M."/>
            <person name="Darling A."/>
            <person name="Degnan S.M."/>
            <person name="Oakley T.H."/>
            <person name="Plachetzki D.C."/>
            <person name="Zhai Y."/>
            <person name="Adamski M."/>
            <person name="Calcino A."/>
            <person name="Cummins S.F."/>
            <person name="Goodstein D.M."/>
            <person name="Harris C."/>
            <person name="Jackson D.J."/>
            <person name="Leys S.P."/>
            <person name="Shu S."/>
            <person name="Woodcroft B.J."/>
            <person name="Vervoort M."/>
            <person name="Kosik K.S."/>
            <person name="Manning G."/>
            <person name="Degnan B.M."/>
            <person name="Rokhsar D.S."/>
        </authorList>
    </citation>
    <scope>NUCLEOTIDE SEQUENCE [LARGE SCALE GENOMIC DNA]</scope>
</reference>
<organism evidence="8">
    <name type="scientific">Amphimedon queenslandica</name>
    <name type="common">Sponge</name>
    <dbReference type="NCBI Taxonomy" id="400682"/>
    <lineage>
        <taxon>Eukaryota</taxon>
        <taxon>Metazoa</taxon>
        <taxon>Porifera</taxon>
        <taxon>Demospongiae</taxon>
        <taxon>Heteroscleromorpha</taxon>
        <taxon>Haplosclerida</taxon>
        <taxon>Niphatidae</taxon>
        <taxon>Amphimedon</taxon>
    </lineage>
</organism>
<evidence type="ECO:0000256" key="1">
    <source>
        <dbReference type="ARBA" id="ARBA00004370"/>
    </source>
</evidence>
<dbReference type="EnsemblMetazoa" id="XM_003388376.3">
    <property type="protein sequence ID" value="XP_003388424.1"/>
    <property type="gene ID" value="LOC100636543"/>
</dbReference>
<feature type="transmembrane region" description="Helical" evidence="5">
    <location>
        <begin position="731"/>
        <end position="751"/>
    </location>
</feature>
<dbReference type="eggNOG" id="ENOG502SRW4">
    <property type="taxonomic scope" value="Eukaryota"/>
</dbReference>
<comment type="subcellular location">
    <subcellularLocation>
        <location evidence="1">Membrane</location>
    </subcellularLocation>
</comment>
<dbReference type="KEGG" id="aqu:100636543"/>
<accession>A0A1X7UCI0</accession>
<dbReference type="GO" id="GO:0016020">
    <property type="term" value="C:membrane"/>
    <property type="evidence" value="ECO:0007669"/>
    <property type="project" value="UniProtKB-SubCell"/>
</dbReference>
<evidence type="ECO:0000313" key="8">
    <source>
        <dbReference type="EnsemblMetazoa" id="Aqu2.1.25200_001"/>
    </source>
</evidence>
<feature type="chain" id="PRO_5010883207" description="Receptor ligand binding region domain-containing protein" evidence="6">
    <location>
        <begin position="19"/>
        <end position="767"/>
    </location>
</feature>
<reference evidence="8" key="2">
    <citation type="submission" date="2017-05" db="UniProtKB">
        <authorList>
            <consortium name="EnsemblMetazoa"/>
        </authorList>
    </citation>
    <scope>IDENTIFICATION</scope>
</reference>
<dbReference type="PANTHER" id="PTHR30483">
    <property type="entry name" value="LEUCINE-SPECIFIC-BINDING PROTEIN"/>
    <property type="match status" value="1"/>
</dbReference>